<dbReference type="InterPro" id="IPR013783">
    <property type="entry name" value="Ig-like_fold"/>
</dbReference>
<protein>
    <recommendedName>
        <fullName evidence="1">PKD domain-containing protein</fullName>
    </recommendedName>
</protein>
<organism evidence="2 3">
    <name type="scientific">Lentzea cavernae</name>
    <dbReference type="NCBI Taxonomy" id="2020703"/>
    <lineage>
        <taxon>Bacteria</taxon>
        <taxon>Bacillati</taxon>
        <taxon>Actinomycetota</taxon>
        <taxon>Actinomycetes</taxon>
        <taxon>Pseudonocardiales</taxon>
        <taxon>Pseudonocardiaceae</taxon>
        <taxon>Lentzea</taxon>
    </lineage>
</organism>
<reference evidence="3" key="1">
    <citation type="journal article" date="2019" name="Int. J. Syst. Evol. Microbiol.">
        <title>The Global Catalogue of Microorganisms (GCM) 10K type strain sequencing project: providing services to taxonomists for standard genome sequencing and annotation.</title>
        <authorList>
            <consortium name="The Broad Institute Genomics Platform"/>
            <consortium name="The Broad Institute Genome Sequencing Center for Infectious Disease"/>
            <person name="Wu L."/>
            <person name="Ma J."/>
        </authorList>
    </citation>
    <scope>NUCLEOTIDE SEQUENCE [LARGE SCALE GENOMIC DNA]</scope>
    <source>
        <strain evidence="3">CGMCC 4.7367</strain>
    </source>
</reference>
<evidence type="ECO:0000259" key="1">
    <source>
        <dbReference type="PROSITE" id="PS50093"/>
    </source>
</evidence>
<proteinExistence type="predicted"/>
<dbReference type="PROSITE" id="PS50093">
    <property type="entry name" value="PKD"/>
    <property type="match status" value="1"/>
</dbReference>
<dbReference type="RefSeq" id="WP_191304415.1">
    <property type="nucleotide sequence ID" value="NZ_BNAR01000018.1"/>
</dbReference>
<dbReference type="InterPro" id="IPR035986">
    <property type="entry name" value="PKD_dom_sf"/>
</dbReference>
<evidence type="ECO:0000313" key="3">
    <source>
        <dbReference type="Proteomes" id="UP000605568"/>
    </source>
</evidence>
<dbReference type="Proteomes" id="UP000605568">
    <property type="component" value="Unassembled WGS sequence"/>
</dbReference>
<dbReference type="EMBL" id="BNAR01000018">
    <property type="protein sequence ID" value="GHH57726.1"/>
    <property type="molecule type" value="Genomic_DNA"/>
</dbReference>
<name>A0ABQ3MSQ5_9PSEU</name>
<dbReference type="SUPFAM" id="SSF49299">
    <property type="entry name" value="PKD domain"/>
    <property type="match status" value="1"/>
</dbReference>
<keyword evidence="3" id="KW-1185">Reference proteome</keyword>
<dbReference type="InterPro" id="IPR025141">
    <property type="entry name" value="DUF4082"/>
</dbReference>
<accession>A0ABQ3MSQ5</accession>
<gene>
    <name evidence="2" type="ORF">GCM10017774_77790</name>
</gene>
<dbReference type="Gene3D" id="2.60.40.10">
    <property type="entry name" value="Immunoglobulins"/>
    <property type="match status" value="1"/>
</dbReference>
<dbReference type="Pfam" id="PF18911">
    <property type="entry name" value="PKD_4"/>
    <property type="match status" value="1"/>
</dbReference>
<evidence type="ECO:0000313" key="2">
    <source>
        <dbReference type="EMBL" id="GHH57726.1"/>
    </source>
</evidence>
<sequence>MVLAWNGADPSEVGDGSNYELGVWYRAEVDITITHLRIWTGPGEINVTNRRGRIWSSGGGALAVITLPDNPGDGWTLHALTAPLQIDSGTTFLPSYSTGGNYGALPNALNANVPSADGNLVALSAANSPTGFNGTFNTDPETFPNSGFGAPFYGVDFQYTLGHGDATPPRIVDTSAIADGLQVTAAAVVEDDEDLTGLTLRIDWGDGTDATTVTYPTLQASHTYATSGIYPLLFRATDSSGETANRADFVQVFGADASSNRLNTKAMQQALASHAMVLGNFKTVSLHEPRVRPAEPLHVALWWSTITPIDASGLAVTSARVEWLLRMYTPGEQEPQDEMDAIIGDATDRLIGSLARDFDLDDHVVDGLVRMIDIRGAHGARLNAVAGWARWSDGMSRVVTVTIPVIVNDVWQEGAA</sequence>
<dbReference type="Pfam" id="PF13313">
    <property type="entry name" value="DUF4082"/>
    <property type="match status" value="1"/>
</dbReference>
<dbReference type="InterPro" id="IPR000601">
    <property type="entry name" value="PKD_dom"/>
</dbReference>
<comment type="caution">
    <text evidence="2">The sequence shown here is derived from an EMBL/GenBank/DDBJ whole genome shotgun (WGS) entry which is preliminary data.</text>
</comment>
<feature type="domain" description="PKD" evidence="1">
    <location>
        <begin position="203"/>
        <end position="252"/>
    </location>
</feature>